<dbReference type="Gene3D" id="3.30.200.20">
    <property type="entry name" value="Phosphorylase Kinase, domain 1"/>
    <property type="match status" value="1"/>
</dbReference>
<dbReference type="PANTHER" id="PTHR48007:SF77">
    <property type="entry name" value="PROTEIN KINASE DOMAIN-CONTAINING PROTEIN"/>
    <property type="match status" value="1"/>
</dbReference>
<dbReference type="GeneID" id="113716177"/>
<evidence type="ECO:0000259" key="1">
    <source>
        <dbReference type="PROSITE" id="PS50011"/>
    </source>
</evidence>
<dbReference type="Pfam" id="PF07714">
    <property type="entry name" value="PK_Tyr_Ser-Thr"/>
    <property type="match status" value="1"/>
</dbReference>
<keyword evidence="3" id="KW-0808">Transferase</keyword>
<dbReference type="RefSeq" id="XP_027096270.1">
    <property type="nucleotide sequence ID" value="XM_027240469.1"/>
</dbReference>
<keyword evidence="3" id="KW-0675">Receptor</keyword>
<dbReference type="OrthoDB" id="4062651at2759"/>
<dbReference type="AlphaFoldDB" id="A0A6P6V0Q9"/>
<evidence type="ECO:0000313" key="2">
    <source>
        <dbReference type="Proteomes" id="UP001652660"/>
    </source>
</evidence>
<protein>
    <submittedName>
        <fullName evidence="3">Probable inactive receptor kinase At5g16590</fullName>
    </submittedName>
</protein>
<dbReference type="GO" id="GO:0005524">
    <property type="term" value="F:ATP binding"/>
    <property type="evidence" value="ECO:0007669"/>
    <property type="project" value="InterPro"/>
</dbReference>
<reference evidence="2" key="1">
    <citation type="journal article" date="2025" name="Foods">
        <title>Unveiling the Microbial Signatures of Arabica Coffee Cherries: Insights into Ripeness Specific Diversity, Functional Traits, and Implications for Quality and Safety.</title>
        <authorList>
            <consortium name="RefSeq"/>
            <person name="Tenea G.N."/>
            <person name="Cifuentes V."/>
            <person name="Reyes P."/>
            <person name="Cevallos-Vallejos M."/>
        </authorList>
    </citation>
    <scope>NUCLEOTIDE SEQUENCE [LARGE SCALE GENOMIC DNA]</scope>
</reference>
<keyword evidence="2" id="KW-1185">Reference proteome</keyword>
<name>A0A6P6V0Q9_COFAR</name>
<accession>A0A6P6V0Q9</accession>
<gene>
    <name evidence="3" type="primary">LOC113716177</name>
</gene>
<evidence type="ECO:0000313" key="3">
    <source>
        <dbReference type="RefSeq" id="XP_027096270.1"/>
    </source>
</evidence>
<dbReference type="Gene3D" id="1.10.510.10">
    <property type="entry name" value="Transferase(Phosphotransferase) domain 1"/>
    <property type="match status" value="1"/>
</dbReference>
<dbReference type="InterPro" id="IPR001245">
    <property type="entry name" value="Ser-Thr/Tyr_kinase_cat_dom"/>
</dbReference>
<dbReference type="SUPFAM" id="SSF56112">
    <property type="entry name" value="Protein kinase-like (PK-like)"/>
    <property type="match status" value="1"/>
</dbReference>
<dbReference type="GO" id="GO:0004672">
    <property type="term" value="F:protein kinase activity"/>
    <property type="evidence" value="ECO:0007669"/>
    <property type="project" value="InterPro"/>
</dbReference>
<reference evidence="3" key="2">
    <citation type="submission" date="2025-08" db="UniProtKB">
        <authorList>
            <consortium name="RefSeq"/>
        </authorList>
    </citation>
    <scope>IDENTIFICATION</scope>
    <source>
        <tissue evidence="3">Leaves</tissue>
    </source>
</reference>
<proteinExistence type="predicted"/>
<sequence length="289" mass="32893">MGYETTMGPMFGYIRVVLLDKSWPKSLIASGVGKVDFGTTYKTKLELKGIKKTVAVKRLKFDKLPELKFRDKIEELGKMARENLLSVRAYSCADNERLLIYDYVFMGSLASFLHDTLSDYVRDAFLYAFCYASQELELQLRLPLIGKKDVPLLMGLLMHLPTFMREDLICKANLIECYRASEVISFGLHEVSQKSDVRSFGVLLLELLAGKDPLGVLPQGLDLPNWVRSMFLEKPIKDVFDALLQEYDCFGEQMVQLLQLADCCTFEDPSKRASMPAVANQIKHVSRFE</sequence>
<feature type="domain" description="Protein kinase" evidence="1">
    <location>
        <begin position="26"/>
        <end position="287"/>
    </location>
</feature>
<dbReference type="InterPro" id="IPR011009">
    <property type="entry name" value="Kinase-like_dom_sf"/>
</dbReference>
<dbReference type="Proteomes" id="UP001652660">
    <property type="component" value="Chromosome 11c"/>
</dbReference>
<dbReference type="InterPro" id="IPR000719">
    <property type="entry name" value="Prot_kinase_dom"/>
</dbReference>
<dbReference type="InterPro" id="IPR046959">
    <property type="entry name" value="PRK1-6/SRF4-like"/>
</dbReference>
<dbReference type="PANTHER" id="PTHR48007">
    <property type="entry name" value="LEUCINE-RICH REPEAT RECEPTOR-LIKE PROTEIN KINASE PXC1"/>
    <property type="match status" value="1"/>
</dbReference>
<keyword evidence="3" id="KW-0418">Kinase</keyword>
<organism evidence="2 3">
    <name type="scientific">Coffea arabica</name>
    <name type="common">Arabian coffee</name>
    <dbReference type="NCBI Taxonomy" id="13443"/>
    <lineage>
        <taxon>Eukaryota</taxon>
        <taxon>Viridiplantae</taxon>
        <taxon>Streptophyta</taxon>
        <taxon>Embryophyta</taxon>
        <taxon>Tracheophyta</taxon>
        <taxon>Spermatophyta</taxon>
        <taxon>Magnoliopsida</taxon>
        <taxon>eudicotyledons</taxon>
        <taxon>Gunneridae</taxon>
        <taxon>Pentapetalae</taxon>
        <taxon>asterids</taxon>
        <taxon>lamiids</taxon>
        <taxon>Gentianales</taxon>
        <taxon>Rubiaceae</taxon>
        <taxon>Ixoroideae</taxon>
        <taxon>Gardenieae complex</taxon>
        <taxon>Bertiereae - Coffeeae clade</taxon>
        <taxon>Coffeeae</taxon>
        <taxon>Coffea</taxon>
    </lineage>
</organism>
<dbReference type="PROSITE" id="PS50011">
    <property type="entry name" value="PROTEIN_KINASE_DOM"/>
    <property type="match status" value="1"/>
</dbReference>